<name>A0A518IFC4_9PLAN</name>
<feature type="transmembrane region" description="Helical" evidence="1">
    <location>
        <begin position="260"/>
        <end position="277"/>
    </location>
</feature>
<dbReference type="KEGG" id="gfm:Enr17x_38480"/>
<dbReference type="EMBL" id="CP037452">
    <property type="protein sequence ID" value="QDV51789.1"/>
    <property type="molecule type" value="Genomic_DNA"/>
</dbReference>
<evidence type="ECO:0000256" key="1">
    <source>
        <dbReference type="SAM" id="Phobius"/>
    </source>
</evidence>
<feature type="transmembrane region" description="Helical" evidence="1">
    <location>
        <begin position="85"/>
        <end position="107"/>
    </location>
</feature>
<keyword evidence="3" id="KW-1185">Reference proteome</keyword>
<dbReference type="AlphaFoldDB" id="A0A518IFC4"/>
<accession>A0A518IFC4</accession>
<evidence type="ECO:0000313" key="3">
    <source>
        <dbReference type="Proteomes" id="UP000318313"/>
    </source>
</evidence>
<feature type="transmembrane region" description="Helical" evidence="1">
    <location>
        <begin position="297"/>
        <end position="316"/>
    </location>
</feature>
<proteinExistence type="predicted"/>
<keyword evidence="1" id="KW-0472">Membrane</keyword>
<feature type="transmembrane region" description="Helical" evidence="1">
    <location>
        <begin position="143"/>
        <end position="176"/>
    </location>
</feature>
<dbReference type="Proteomes" id="UP000318313">
    <property type="component" value="Chromosome"/>
</dbReference>
<organism evidence="2 3">
    <name type="scientific">Gimesia fumaroli</name>
    <dbReference type="NCBI Taxonomy" id="2527976"/>
    <lineage>
        <taxon>Bacteria</taxon>
        <taxon>Pseudomonadati</taxon>
        <taxon>Planctomycetota</taxon>
        <taxon>Planctomycetia</taxon>
        <taxon>Planctomycetales</taxon>
        <taxon>Planctomycetaceae</taxon>
        <taxon>Gimesia</taxon>
    </lineage>
</organism>
<feature type="transmembrane region" description="Helical" evidence="1">
    <location>
        <begin position="221"/>
        <end position="239"/>
    </location>
</feature>
<keyword evidence="1" id="KW-0812">Transmembrane</keyword>
<dbReference type="OrthoDB" id="225552at2"/>
<sequence>MSVELVSESDLRAALRPHRVNANEFETGIQARIEAGVVPLQNKSLEVDDPLLTVAATFIPCPLITGGKIVGGGTKLSSLTLAQKLLGYAALPAISLFLLVGATFFSARKIHKVQKENQSDISDVMEMQAAARQWWRSHRWGAFTVFAAVLILPMIGATWLLFLLLLASFGLLLYFLSSFARHGIGNRLLIAQSCLSGLLLLSMAMQNTYGGLSEIHFVDQKLIAAVLLAGTLILLPIVITSMARLGGREVFESKQKSPHWLVILCSFIIPNVLFLIVLSPLRKPVLNQPAFFGSYGWWFFAIMLVVQASAVIWAIVRRSRKAPVAQYLARPEWIPGVLYVCITCPLLMSLTNTIWWPATPARILHYVEAFEQGPYPSITFRNWEIPASWTIEQGLHPDLSRARKVLDNEIAQDQSQLSFTLGSAFRVGLVRPDQIKTLPDLEQKRRSLLPETSSRKPRRITSLNQYAWVFYALAESDQLSSKDQDFLEQRLLATLDATVGETADVLQMALRVTQLLEVIDRPIDRDRYREQVHGWLRAFHSTQTHSFQIAGGFEQYQGVSASMLATSNAVELMQIYGIPEGLDLNWVRSYLRPLYYRPSSDKWIAAVTLDRLNSLHGVTQPTLFEWLYYERSLVAAMLLVVLCLYATLSSPLPEIETREFEVPKTE</sequence>
<dbReference type="RefSeq" id="WP_145311186.1">
    <property type="nucleotide sequence ID" value="NZ_CP037452.1"/>
</dbReference>
<evidence type="ECO:0000313" key="2">
    <source>
        <dbReference type="EMBL" id="QDV51789.1"/>
    </source>
</evidence>
<gene>
    <name evidence="2" type="ORF">Enr17x_38480</name>
</gene>
<feature type="transmembrane region" description="Helical" evidence="1">
    <location>
        <begin position="337"/>
        <end position="356"/>
    </location>
</feature>
<reference evidence="2 3" key="1">
    <citation type="submission" date="2019-03" db="EMBL/GenBank/DDBJ databases">
        <title>Deep-cultivation of Planctomycetes and their phenomic and genomic characterization uncovers novel biology.</title>
        <authorList>
            <person name="Wiegand S."/>
            <person name="Jogler M."/>
            <person name="Boedeker C."/>
            <person name="Pinto D."/>
            <person name="Vollmers J."/>
            <person name="Rivas-Marin E."/>
            <person name="Kohn T."/>
            <person name="Peeters S.H."/>
            <person name="Heuer A."/>
            <person name="Rast P."/>
            <person name="Oberbeckmann S."/>
            <person name="Bunk B."/>
            <person name="Jeske O."/>
            <person name="Meyerdierks A."/>
            <person name="Storesund J.E."/>
            <person name="Kallscheuer N."/>
            <person name="Luecker S."/>
            <person name="Lage O.M."/>
            <person name="Pohl T."/>
            <person name="Merkel B.J."/>
            <person name="Hornburger P."/>
            <person name="Mueller R.-W."/>
            <person name="Bruemmer F."/>
            <person name="Labrenz M."/>
            <person name="Spormann A.M."/>
            <person name="Op den Camp H."/>
            <person name="Overmann J."/>
            <person name="Amann R."/>
            <person name="Jetten M.S.M."/>
            <person name="Mascher T."/>
            <person name="Medema M.H."/>
            <person name="Devos D.P."/>
            <person name="Kaster A.-K."/>
            <person name="Ovreas L."/>
            <person name="Rohde M."/>
            <person name="Galperin M.Y."/>
            <person name="Jogler C."/>
        </authorList>
    </citation>
    <scope>NUCLEOTIDE SEQUENCE [LARGE SCALE GENOMIC DNA]</scope>
    <source>
        <strain evidence="2 3">Enr17</strain>
    </source>
</reference>
<keyword evidence="1" id="KW-1133">Transmembrane helix</keyword>
<feature type="transmembrane region" description="Helical" evidence="1">
    <location>
        <begin position="188"/>
        <end position="209"/>
    </location>
</feature>
<protein>
    <submittedName>
        <fullName evidence="2">Uncharacterized protein</fullName>
    </submittedName>
</protein>